<gene>
    <name evidence="10" type="ORF">HNQ88_003102</name>
</gene>
<accession>A0AAE4BRC1</accession>
<name>A0AAE4BRC1_9BACT</name>
<dbReference type="InterPro" id="IPR051476">
    <property type="entry name" value="Bac_ResReg_Asp_Phosphatase"/>
</dbReference>
<feature type="transmembrane region" description="Helical" evidence="8">
    <location>
        <begin position="370"/>
        <end position="390"/>
    </location>
</feature>
<dbReference type="InterPro" id="IPR036457">
    <property type="entry name" value="PPM-type-like_dom_sf"/>
</dbReference>
<dbReference type="AlphaFoldDB" id="A0AAE4BRC1"/>
<organism evidence="10 11">
    <name type="scientific">Aureibacter tunicatorum</name>
    <dbReference type="NCBI Taxonomy" id="866807"/>
    <lineage>
        <taxon>Bacteria</taxon>
        <taxon>Pseudomonadati</taxon>
        <taxon>Bacteroidota</taxon>
        <taxon>Cytophagia</taxon>
        <taxon>Cytophagales</taxon>
        <taxon>Persicobacteraceae</taxon>
        <taxon>Aureibacter</taxon>
    </lineage>
</organism>
<dbReference type="InterPro" id="IPR019734">
    <property type="entry name" value="TPR_rpt"/>
</dbReference>
<keyword evidence="8" id="KW-1133">Transmembrane helix</keyword>
<evidence type="ECO:0000313" key="11">
    <source>
        <dbReference type="Proteomes" id="UP001185092"/>
    </source>
</evidence>
<evidence type="ECO:0000256" key="3">
    <source>
        <dbReference type="ARBA" id="ARBA00022737"/>
    </source>
</evidence>
<evidence type="ECO:0000256" key="8">
    <source>
        <dbReference type="SAM" id="Phobius"/>
    </source>
</evidence>
<evidence type="ECO:0000313" key="10">
    <source>
        <dbReference type="EMBL" id="MDR6240054.1"/>
    </source>
</evidence>
<dbReference type="SUPFAM" id="SSF48452">
    <property type="entry name" value="TPR-like"/>
    <property type="match status" value="2"/>
</dbReference>
<keyword evidence="7" id="KW-0175">Coiled coil</keyword>
<comment type="caution">
    <text evidence="10">The sequence shown here is derived from an EMBL/GenBank/DDBJ whole genome shotgun (WGS) entry which is preliminary data.</text>
</comment>
<dbReference type="InterPro" id="IPR011990">
    <property type="entry name" value="TPR-like_helical_dom_sf"/>
</dbReference>
<feature type="repeat" description="TPR" evidence="6">
    <location>
        <begin position="138"/>
        <end position="171"/>
    </location>
</feature>
<dbReference type="PANTHER" id="PTHR46630">
    <property type="entry name" value="TETRATRICOPEPTIDE REPEAT PROTEIN 29"/>
    <property type="match status" value="1"/>
</dbReference>
<feature type="domain" description="PPM-type phosphatase" evidence="9">
    <location>
        <begin position="465"/>
        <end position="664"/>
    </location>
</feature>
<dbReference type="EMBL" id="JAVDQD010000003">
    <property type="protein sequence ID" value="MDR6240054.1"/>
    <property type="molecule type" value="Genomic_DNA"/>
</dbReference>
<dbReference type="PROSITE" id="PS50293">
    <property type="entry name" value="TPR_REGION"/>
    <property type="match status" value="1"/>
</dbReference>
<evidence type="ECO:0000256" key="5">
    <source>
        <dbReference type="ARBA" id="ARBA00038253"/>
    </source>
</evidence>
<evidence type="ECO:0000259" key="9">
    <source>
        <dbReference type="Pfam" id="PF07228"/>
    </source>
</evidence>
<evidence type="ECO:0000256" key="4">
    <source>
        <dbReference type="ARBA" id="ARBA00022803"/>
    </source>
</evidence>
<dbReference type="GO" id="GO:0005737">
    <property type="term" value="C:cytoplasm"/>
    <property type="evidence" value="ECO:0007669"/>
    <property type="project" value="UniProtKB-SubCell"/>
</dbReference>
<dbReference type="SMART" id="SM00028">
    <property type="entry name" value="TPR"/>
    <property type="match status" value="4"/>
</dbReference>
<keyword evidence="3" id="KW-0677">Repeat</keyword>
<evidence type="ECO:0000256" key="7">
    <source>
        <dbReference type="SAM" id="Coils"/>
    </source>
</evidence>
<dbReference type="PROSITE" id="PS50005">
    <property type="entry name" value="TPR"/>
    <property type="match status" value="3"/>
</dbReference>
<dbReference type="Proteomes" id="UP001185092">
    <property type="component" value="Unassembled WGS sequence"/>
</dbReference>
<keyword evidence="2" id="KW-0963">Cytoplasm</keyword>
<evidence type="ECO:0000256" key="1">
    <source>
        <dbReference type="ARBA" id="ARBA00004496"/>
    </source>
</evidence>
<comment type="subcellular location">
    <subcellularLocation>
        <location evidence="1">Cytoplasm</location>
    </subcellularLocation>
</comment>
<dbReference type="InterPro" id="IPR001932">
    <property type="entry name" value="PPM-type_phosphatase-like_dom"/>
</dbReference>
<dbReference type="Pfam" id="PF07228">
    <property type="entry name" value="SpoIIE"/>
    <property type="match status" value="1"/>
</dbReference>
<dbReference type="Pfam" id="PF13424">
    <property type="entry name" value="TPR_12"/>
    <property type="match status" value="2"/>
</dbReference>
<evidence type="ECO:0000256" key="2">
    <source>
        <dbReference type="ARBA" id="ARBA00022490"/>
    </source>
</evidence>
<feature type="coiled-coil region" evidence="7">
    <location>
        <begin position="393"/>
        <end position="420"/>
    </location>
</feature>
<keyword evidence="8" id="KW-0812">Transmembrane</keyword>
<dbReference type="Gene3D" id="3.60.40.10">
    <property type="entry name" value="PPM-type phosphatase domain"/>
    <property type="match status" value="1"/>
</dbReference>
<proteinExistence type="inferred from homology"/>
<dbReference type="PANTHER" id="PTHR46630:SF1">
    <property type="entry name" value="TETRATRICOPEPTIDE REPEAT PROTEIN 29"/>
    <property type="match status" value="1"/>
</dbReference>
<keyword evidence="11" id="KW-1185">Reference proteome</keyword>
<feature type="repeat" description="TPR" evidence="6">
    <location>
        <begin position="220"/>
        <end position="253"/>
    </location>
</feature>
<evidence type="ECO:0000256" key="6">
    <source>
        <dbReference type="PROSITE-ProRule" id="PRU00339"/>
    </source>
</evidence>
<sequence>MPNAYRKIRIELIRFQNPMKKLLLLIIHIIIFQVSQAQNSSIKDYEQKLAVEKNDSVQMHLLARLAFAYWDSDHYKSRELAEKSLKINEKYNEKHIVSINLNTIGISYWTQGEYDKALEYFLKTVEMCEEDSHYIGMGSAYINIGIIYKAYGQYHKAIKYQEKAIAAHEKIENFDGIIAARSNIGLNYVYLKEYEKALEELKIAEELLIQSNNENNTVAIYIYEYRGQAYDELGDYDKALTNYNKALELSKKLNGVKSMTSNMIHVADVYIKKKQYAKVEGILNEAIEKAEKMNFNSIVQDAYLKKSEFFEKINDKEAALNAYKSYSALKDSIFNTEKSKQIAEMQVKYEADKKEKENLIYKAKSERQTIISATIGLSLTLLLILTAILFKNYSAKRKTNKVLEGQKEELEKKNNKIIASINYAERIQKAALTDVEEIQNIPEHFIFFQPKDIVSGDFYWFYEKDNKIVICAADCTGHGVPGAFMSMLGISFLNRIVSEKNILEPHLILDELHAQVENALRQDKTQNRDGMDISLCVMDLDKNILEFAGAKNSLICIHNDEVTRIKGDKLSVGGRKTKHRSNFTKQVIKIEEEMHFYISSDGFQDQFGGEDGNKFMAKPFRSLLKDIHHHSFDDQKFILESKINSWMKIGNQKQVDDILVIGFKFAPSIKTPEQNTIHKNEYAQID</sequence>
<protein>
    <submittedName>
        <fullName evidence="10">Serine phosphatase RsbU (Regulator of sigma subunit)</fullName>
    </submittedName>
</protein>
<comment type="similarity">
    <text evidence="5">Belongs to the Rap family.</text>
</comment>
<feature type="repeat" description="TPR" evidence="6">
    <location>
        <begin position="98"/>
        <end position="131"/>
    </location>
</feature>
<dbReference type="RefSeq" id="WP_338390325.1">
    <property type="nucleotide sequence ID" value="NZ_AP025305.1"/>
</dbReference>
<reference evidence="10" key="1">
    <citation type="submission" date="2023-07" db="EMBL/GenBank/DDBJ databases">
        <title>Genomic Encyclopedia of Type Strains, Phase IV (KMG-IV): sequencing the most valuable type-strain genomes for metagenomic binning, comparative biology and taxonomic classification.</title>
        <authorList>
            <person name="Goeker M."/>
        </authorList>
    </citation>
    <scope>NUCLEOTIDE SEQUENCE</scope>
    <source>
        <strain evidence="10">DSM 26174</strain>
    </source>
</reference>
<dbReference type="Gene3D" id="1.25.40.10">
    <property type="entry name" value="Tetratricopeptide repeat domain"/>
    <property type="match status" value="2"/>
</dbReference>
<keyword evidence="8" id="KW-0472">Membrane</keyword>
<keyword evidence="4 6" id="KW-0802">TPR repeat</keyword>